<organism evidence="2 3">
    <name type="scientific">Abeliophyllum distichum</name>
    <dbReference type="NCBI Taxonomy" id="126358"/>
    <lineage>
        <taxon>Eukaryota</taxon>
        <taxon>Viridiplantae</taxon>
        <taxon>Streptophyta</taxon>
        <taxon>Embryophyta</taxon>
        <taxon>Tracheophyta</taxon>
        <taxon>Spermatophyta</taxon>
        <taxon>Magnoliopsida</taxon>
        <taxon>eudicotyledons</taxon>
        <taxon>Gunneridae</taxon>
        <taxon>Pentapetalae</taxon>
        <taxon>asterids</taxon>
        <taxon>lamiids</taxon>
        <taxon>Lamiales</taxon>
        <taxon>Oleaceae</taxon>
        <taxon>Forsythieae</taxon>
        <taxon>Abeliophyllum</taxon>
    </lineage>
</organism>
<evidence type="ECO:0000313" key="3">
    <source>
        <dbReference type="Proteomes" id="UP001604336"/>
    </source>
</evidence>
<evidence type="ECO:0000259" key="1">
    <source>
        <dbReference type="Pfam" id="PF20167"/>
    </source>
</evidence>
<sequence length="213" mass="23766">MSSMPTSTKRYTSRGRSSLDRRGCGLNGLCLPPVSLTITTSEDIHLLPIVHDISDVAQFLYGRDNARSLLRKDFEHSKFTDSLLILNLFVRHNINLSTHRTTINDARARFLYHLAHGRKIDLGSYIYTQTNNLGFQKDKRHTTIFSTLISSICDVAGVQISLAEPVVKPKGPINRFALENEQRHTTQAARVAPTVENHPQEGHAATPQSVAPL</sequence>
<dbReference type="InterPro" id="IPR046796">
    <property type="entry name" value="Transposase_32_dom"/>
</dbReference>
<reference evidence="3" key="1">
    <citation type="submission" date="2024-07" db="EMBL/GenBank/DDBJ databases">
        <title>Two chromosome-level genome assemblies of Korean endemic species Abeliophyllum distichum and Forsythia ovata (Oleaceae).</title>
        <authorList>
            <person name="Jang H."/>
        </authorList>
    </citation>
    <scope>NUCLEOTIDE SEQUENCE [LARGE SCALE GENOMIC DNA]</scope>
</reference>
<feature type="domain" description="Putative plant transposon protein" evidence="1">
    <location>
        <begin position="72"/>
        <end position="158"/>
    </location>
</feature>
<dbReference type="EMBL" id="JBFOLK010000003">
    <property type="protein sequence ID" value="KAL2526473.1"/>
    <property type="molecule type" value="Genomic_DNA"/>
</dbReference>
<comment type="caution">
    <text evidence="2">The sequence shown here is derived from an EMBL/GenBank/DDBJ whole genome shotgun (WGS) entry which is preliminary data.</text>
</comment>
<protein>
    <recommendedName>
        <fullName evidence="1">Putative plant transposon protein domain-containing protein</fullName>
    </recommendedName>
</protein>
<accession>A0ABD1UPT7</accession>
<dbReference type="Pfam" id="PF20167">
    <property type="entry name" value="Transposase_32"/>
    <property type="match status" value="1"/>
</dbReference>
<evidence type="ECO:0000313" key="2">
    <source>
        <dbReference type="EMBL" id="KAL2526473.1"/>
    </source>
</evidence>
<gene>
    <name evidence="2" type="ORF">Adt_11527</name>
</gene>
<name>A0ABD1UPT7_9LAMI</name>
<dbReference type="Proteomes" id="UP001604336">
    <property type="component" value="Unassembled WGS sequence"/>
</dbReference>
<proteinExistence type="predicted"/>
<dbReference type="AlphaFoldDB" id="A0ABD1UPT7"/>
<keyword evidence="3" id="KW-1185">Reference proteome</keyword>